<evidence type="ECO:0000313" key="2">
    <source>
        <dbReference type="EMBL" id="GFF84028.1"/>
    </source>
</evidence>
<dbReference type="EMBL" id="BLKI01000043">
    <property type="protein sequence ID" value="GFF84028.1"/>
    <property type="molecule type" value="Genomic_DNA"/>
</dbReference>
<comment type="caution">
    <text evidence="2">The sequence shown here is derived from an EMBL/GenBank/DDBJ whole genome shotgun (WGS) entry which is preliminary data.</text>
</comment>
<keyword evidence="3" id="KW-1185">Reference proteome</keyword>
<feature type="region of interest" description="Disordered" evidence="1">
    <location>
        <begin position="1"/>
        <end position="33"/>
    </location>
</feature>
<evidence type="ECO:0000313" key="3">
    <source>
        <dbReference type="Proteomes" id="UP000465220"/>
    </source>
</evidence>
<name>A0ABQ1ALN5_ASPLE</name>
<organism evidence="2 3">
    <name type="scientific">Aspergillus lentulus</name>
    <dbReference type="NCBI Taxonomy" id="293939"/>
    <lineage>
        <taxon>Eukaryota</taxon>
        <taxon>Fungi</taxon>
        <taxon>Dikarya</taxon>
        <taxon>Ascomycota</taxon>
        <taxon>Pezizomycotina</taxon>
        <taxon>Eurotiomycetes</taxon>
        <taxon>Eurotiomycetidae</taxon>
        <taxon>Eurotiales</taxon>
        <taxon>Aspergillaceae</taxon>
        <taxon>Aspergillus</taxon>
        <taxon>Aspergillus subgen. Fumigati</taxon>
    </lineage>
</organism>
<accession>A0ABQ1ALN5</accession>
<evidence type="ECO:0000256" key="1">
    <source>
        <dbReference type="SAM" id="MobiDB-lite"/>
    </source>
</evidence>
<dbReference type="Proteomes" id="UP000465220">
    <property type="component" value="Unassembled WGS sequence"/>
</dbReference>
<reference evidence="2 3" key="1">
    <citation type="submission" date="2020-01" db="EMBL/GenBank/DDBJ databases">
        <title>Draft genome sequence of Aspergillus lentulus IFM 60648.</title>
        <authorList>
            <person name="Takahashi H."/>
            <person name="Yaguchi T."/>
        </authorList>
    </citation>
    <scope>NUCLEOTIDE SEQUENCE [LARGE SCALE GENOMIC DNA]</scope>
    <source>
        <strain evidence="2 3">IFM 60648</strain>
    </source>
</reference>
<proteinExistence type="predicted"/>
<gene>
    <name evidence="2" type="ORF">IFM60648_06891</name>
</gene>
<protein>
    <submittedName>
        <fullName evidence="2">Uncharacterized protein</fullName>
    </submittedName>
</protein>
<sequence>AVAEIAEEAAGVEEEVEEEEEEVEEEGEEVVEEGVEVEEADMLMFLCLRTKSCIVPCRMVIV</sequence>
<feature type="non-terminal residue" evidence="2">
    <location>
        <position position="1"/>
    </location>
</feature>